<dbReference type="Gene3D" id="3.40.50.2000">
    <property type="entry name" value="Glycogen Phosphorylase B"/>
    <property type="match status" value="2"/>
</dbReference>
<name>A0A0G0JLI4_9BACT</name>
<dbReference type="GO" id="GO:0016757">
    <property type="term" value="F:glycosyltransferase activity"/>
    <property type="evidence" value="ECO:0007669"/>
    <property type="project" value="InterPro"/>
</dbReference>
<dbReference type="SUPFAM" id="SSF53756">
    <property type="entry name" value="UDP-Glycosyltransferase/glycogen phosphorylase"/>
    <property type="match status" value="1"/>
</dbReference>
<gene>
    <name evidence="2" type="ORF">US45_C0065G0007</name>
</gene>
<reference evidence="2 3" key="1">
    <citation type="journal article" date="2015" name="Nature">
        <title>rRNA introns, odd ribosomes, and small enigmatic genomes across a large radiation of phyla.</title>
        <authorList>
            <person name="Brown C.T."/>
            <person name="Hug L.A."/>
            <person name="Thomas B.C."/>
            <person name="Sharon I."/>
            <person name="Castelle C.J."/>
            <person name="Singh A."/>
            <person name="Wilkins M.J."/>
            <person name="Williams K.H."/>
            <person name="Banfield J.F."/>
        </authorList>
    </citation>
    <scope>NUCLEOTIDE SEQUENCE [LARGE SCALE GENOMIC DNA]</scope>
</reference>
<organism evidence="2 3">
    <name type="scientific">Candidatus Nomurabacteria bacterium GW2011_GWA1_37_20</name>
    <dbReference type="NCBI Taxonomy" id="1618729"/>
    <lineage>
        <taxon>Bacteria</taxon>
        <taxon>Candidatus Nomuraibacteriota</taxon>
    </lineage>
</organism>
<evidence type="ECO:0000259" key="1">
    <source>
        <dbReference type="Pfam" id="PF00534"/>
    </source>
</evidence>
<protein>
    <submittedName>
        <fullName evidence="2">Glycosyltransferase</fullName>
    </submittedName>
</protein>
<sequence length="136" mass="15346">KLEKLANRLNVDEYVTFLGLISEEDKLLAYNASDIFVLPSLAELEGMVVLEAMACGKPIIVSDAKMSASRHLVNGNGFLFKAKDSQDLAYQVLKLVVDPDLRKKMGEISFEKIKQYDIRKSVDLLEKAYYSTLKRL</sequence>
<dbReference type="PANTHER" id="PTHR45947:SF3">
    <property type="entry name" value="SULFOQUINOVOSYL TRANSFERASE SQD2"/>
    <property type="match status" value="1"/>
</dbReference>
<dbReference type="PANTHER" id="PTHR45947">
    <property type="entry name" value="SULFOQUINOVOSYL TRANSFERASE SQD2"/>
    <property type="match status" value="1"/>
</dbReference>
<feature type="domain" description="Glycosyl transferase family 1" evidence="1">
    <location>
        <begin position="1"/>
        <end position="108"/>
    </location>
</feature>
<feature type="non-terminal residue" evidence="2">
    <location>
        <position position="1"/>
    </location>
</feature>
<dbReference type="Pfam" id="PF00534">
    <property type="entry name" value="Glycos_transf_1"/>
    <property type="match status" value="1"/>
</dbReference>
<evidence type="ECO:0000313" key="3">
    <source>
        <dbReference type="Proteomes" id="UP000034701"/>
    </source>
</evidence>
<evidence type="ECO:0000313" key="2">
    <source>
        <dbReference type="EMBL" id="KKQ28931.1"/>
    </source>
</evidence>
<dbReference type="CDD" id="cd03801">
    <property type="entry name" value="GT4_PimA-like"/>
    <property type="match status" value="1"/>
</dbReference>
<accession>A0A0G0JLI4</accession>
<keyword evidence="2" id="KW-0808">Transferase</keyword>
<dbReference type="InterPro" id="IPR050194">
    <property type="entry name" value="Glycosyltransferase_grp1"/>
</dbReference>
<dbReference type="InterPro" id="IPR001296">
    <property type="entry name" value="Glyco_trans_1"/>
</dbReference>
<dbReference type="EMBL" id="LBTA01000065">
    <property type="protein sequence ID" value="KKQ28931.1"/>
    <property type="molecule type" value="Genomic_DNA"/>
</dbReference>
<comment type="caution">
    <text evidence="2">The sequence shown here is derived from an EMBL/GenBank/DDBJ whole genome shotgun (WGS) entry which is preliminary data.</text>
</comment>
<proteinExistence type="predicted"/>
<dbReference type="Proteomes" id="UP000034701">
    <property type="component" value="Unassembled WGS sequence"/>
</dbReference>
<dbReference type="AlphaFoldDB" id="A0A0G0JLI4"/>